<dbReference type="OrthoDB" id="9814913at2"/>
<dbReference type="Proteomes" id="UP000471435">
    <property type="component" value="Unassembled WGS sequence"/>
</dbReference>
<dbReference type="InterPro" id="IPR006379">
    <property type="entry name" value="HAD-SF_hydro_IIB"/>
</dbReference>
<dbReference type="PANTHER" id="PTHR43768">
    <property type="entry name" value="TREHALOSE 6-PHOSPHATE PHOSPHATASE"/>
    <property type="match status" value="1"/>
</dbReference>
<proteinExistence type="inferred from homology"/>
<dbReference type="InterPro" id="IPR036412">
    <property type="entry name" value="HAD-like_sf"/>
</dbReference>
<keyword evidence="3 4" id="KW-0378">Hydrolase</keyword>
<dbReference type="PANTHER" id="PTHR43768:SF3">
    <property type="entry name" value="TREHALOSE 6-PHOSPHATE PHOSPHATASE"/>
    <property type="match status" value="1"/>
</dbReference>
<evidence type="ECO:0000256" key="4">
    <source>
        <dbReference type="RuleBase" id="RU361117"/>
    </source>
</evidence>
<reference evidence="5 6" key="1">
    <citation type="submission" date="2019-12" db="EMBL/GenBank/DDBJ databases">
        <title>Genomic-based taxomic classification of the family Erythrobacteraceae.</title>
        <authorList>
            <person name="Xu L."/>
        </authorList>
    </citation>
    <scope>NUCLEOTIDE SEQUENCE [LARGE SCALE GENOMIC DNA]</scope>
    <source>
        <strain evidence="5 6">SW-109</strain>
    </source>
</reference>
<comment type="pathway">
    <text evidence="1 4">Glycan biosynthesis; trehalose biosynthesis.</text>
</comment>
<dbReference type="GO" id="GO:0005992">
    <property type="term" value="P:trehalose biosynthetic process"/>
    <property type="evidence" value="ECO:0007669"/>
    <property type="project" value="UniProtKB-UniPathway"/>
</dbReference>
<comment type="function">
    <text evidence="4">Removes the phosphate from trehalose 6-phosphate to produce free trehalose.</text>
</comment>
<keyword evidence="4" id="KW-0460">Magnesium</keyword>
<dbReference type="SUPFAM" id="SSF56784">
    <property type="entry name" value="HAD-like"/>
    <property type="match status" value="1"/>
</dbReference>
<dbReference type="Gene3D" id="3.40.50.1000">
    <property type="entry name" value="HAD superfamily/HAD-like"/>
    <property type="match status" value="1"/>
</dbReference>
<dbReference type="RefSeq" id="WP_160729159.1">
    <property type="nucleotide sequence ID" value="NZ_WTYP01000001.1"/>
</dbReference>
<evidence type="ECO:0000256" key="1">
    <source>
        <dbReference type="ARBA" id="ARBA00005199"/>
    </source>
</evidence>
<dbReference type="AlphaFoldDB" id="A0A6I4UVG6"/>
<keyword evidence="6" id="KW-1185">Reference proteome</keyword>
<dbReference type="GO" id="GO:0004805">
    <property type="term" value="F:trehalose-phosphatase activity"/>
    <property type="evidence" value="ECO:0007669"/>
    <property type="project" value="UniProtKB-EC"/>
</dbReference>
<dbReference type="Gene3D" id="3.30.70.1020">
    <property type="entry name" value="Trehalose-6-phosphate phosphatase related protein, domain 2"/>
    <property type="match status" value="1"/>
</dbReference>
<dbReference type="NCBIfam" id="TIGR00685">
    <property type="entry name" value="T6PP"/>
    <property type="match status" value="1"/>
</dbReference>
<name>A0A6I4UVG6_9SPHN</name>
<dbReference type="GO" id="GO:0046872">
    <property type="term" value="F:metal ion binding"/>
    <property type="evidence" value="ECO:0007669"/>
    <property type="project" value="UniProtKB-KW"/>
</dbReference>
<comment type="cofactor">
    <cofactor evidence="4">
        <name>Mg(2+)</name>
        <dbReference type="ChEBI" id="CHEBI:18420"/>
    </cofactor>
</comment>
<dbReference type="Pfam" id="PF02358">
    <property type="entry name" value="Trehalose_PPase"/>
    <property type="match status" value="1"/>
</dbReference>
<sequence>MTASAPDSTLPPPPAFQQLAESRAVALFLDFDGTLVEIAPGPDAIEVPADLSSRLEELGQRLDGRLALVSGRGLDNIADHVGDLAIARGGSHGAERVAADGTSLGSNPAPLAVSIVEEIQEVAAANGALFERKRFGAALHYRAAPETGPEIEAAARQIASANNLRAKSGKCVIELVHPGADKGSAVAAFMETDPFAGSLPIFIGDDVTDEDGFAQASRLGGFGIAVGDRPSQNAAYRINTVKEVYEWLKL</sequence>
<evidence type="ECO:0000313" key="6">
    <source>
        <dbReference type="Proteomes" id="UP000471435"/>
    </source>
</evidence>
<dbReference type="InterPro" id="IPR044651">
    <property type="entry name" value="OTSB-like"/>
</dbReference>
<comment type="caution">
    <text evidence="5">The sequence shown here is derived from an EMBL/GenBank/DDBJ whole genome shotgun (WGS) entry which is preliminary data.</text>
</comment>
<dbReference type="EMBL" id="WTYP01000001">
    <property type="protein sequence ID" value="MXP45857.1"/>
    <property type="molecule type" value="Genomic_DNA"/>
</dbReference>
<comment type="similarity">
    <text evidence="2 4">Belongs to the trehalose phosphatase family.</text>
</comment>
<evidence type="ECO:0000313" key="5">
    <source>
        <dbReference type="EMBL" id="MXP45857.1"/>
    </source>
</evidence>
<accession>A0A6I4UVG6</accession>
<dbReference type="EC" id="3.1.3.12" evidence="4"/>
<keyword evidence="4" id="KW-0479">Metal-binding</keyword>
<evidence type="ECO:0000256" key="3">
    <source>
        <dbReference type="ARBA" id="ARBA00022801"/>
    </source>
</evidence>
<dbReference type="InterPro" id="IPR023214">
    <property type="entry name" value="HAD_sf"/>
</dbReference>
<protein>
    <recommendedName>
        <fullName evidence="4">Trehalose 6-phosphate phosphatase</fullName>
        <ecNumber evidence="4">3.1.3.12</ecNumber>
    </recommendedName>
</protein>
<evidence type="ECO:0000256" key="2">
    <source>
        <dbReference type="ARBA" id="ARBA00008770"/>
    </source>
</evidence>
<organism evidence="5 6">
    <name type="scientific">Pontixanthobacter luteolus</name>
    <dbReference type="NCBI Taxonomy" id="295089"/>
    <lineage>
        <taxon>Bacteria</taxon>
        <taxon>Pseudomonadati</taxon>
        <taxon>Pseudomonadota</taxon>
        <taxon>Alphaproteobacteria</taxon>
        <taxon>Sphingomonadales</taxon>
        <taxon>Erythrobacteraceae</taxon>
        <taxon>Pontixanthobacter</taxon>
    </lineage>
</organism>
<comment type="catalytic activity">
    <reaction evidence="4">
        <text>alpha,alpha-trehalose 6-phosphate + H2O = alpha,alpha-trehalose + phosphate</text>
        <dbReference type="Rhea" id="RHEA:23420"/>
        <dbReference type="ChEBI" id="CHEBI:15377"/>
        <dbReference type="ChEBI" id="CHEBI:16551"/>
        <dbReference type="ChEBI" id="CHEBI:43474"/>
        <dbReference type="ChEBI" id="CHEBI:58429"/>
        <dbReference type="EC" id="3.1.3.12"/>
    </reaction>
</comment>
<dbReference type="UniPathway" id="UPA00299"/>
<dbReference type="InterPro" id="IPR003337">
    <property type="entry name" value="Trehalose_PPase"/>
</dbReference>
<dbReference type="CDD" id="cd01627">
    <property type="entry name" value="HAD_TPP"/>
    <property type="match status" value="1"/>
</dbReference>
<dbReference type="NCBIfam" id="TIGR01484">
    <property type="entry name" value="HAD-SF-IIB"/>
    <property type="match status" value="1"/>
</dbReference>
<gene>
    <name evidence="5" type="primary">otsB</name>
    <name evidence="5" type="ORF">GRI43_00430</name>
</gene>